<dbReference type="GO" id="GO:0005634">
    <property type="term" value="C:nucleus"/>
    <property type="evidence" value="ECO:0007669"/>
    <property type="project" value="TreeGrafter"/>
</dbReference>
<keyword evidence="4" id="KW-1185">Reference proteome</keyword>
<dbReference type="EMBL" id="BSYO01000002">
    <property type="protein sequence ID" value="GMH01043.1"/>
    <property type="molecule type" value="Genomic_DNA"/>
</dbReference>
<sequence>MEDSDCPGGRQPQKEIQGPRTSRLKVRRHSYDIKKVPLPPRPPPRQPPQPPPGPLFIEHDVSRRVIHINAADFKTLVQRLTGMDSTSSSSAPSSSAYSSCKDTSGGAISPLEGSKDPIIADHIHEVPHDPGVEKGIRAQRQPQNSPELSDPDHGHYPQNCQGHFLR</sequence>
<feature type="domain" description="VQ" evidence="2">
    <location>
        <begin position="65"/>
        <end position="87"/>
    </location>
</feature>
<organism evidence="3 4">
    <name type="scientific">Nepenthes gracilis</name>
    <name type="common">Slender pitcher plant</name>
    <dbReference type="NCBI Taxonomy" id="150966"/>
    <lineage>
        <taxon>Eukaryota</taxon>
        <taxon>Viridiplantae</taxon>
        <taxon>Streptophyta</taxon>
        <taxon>Embryophyta</taxon>
        <taxon>Tracheophyta</taxon>
        <taxon>Spermatophyta</taxon>
        <taxon>Magnoliopsida</taxon>
        <taxon>eudicotyledons</taxon>
        <taxon>Gunneridae</taxon>
        <taxon>Pentapetalae</taxon>
        <taxon>Caryophyllales</taxon>
        <taxon>Nepenthaceae</taxon>
        <taxon>Nepenthes</taxon>
    </lineage>
</organism>
<name>A0AAD3P9D9_NEPGR</name>
<evidence type="ECO:0000259" key="2">
    <source>
        <dbReference type="Pfam" id="PF05678"/>
    </source>
</evidence>
<dbReference type="InterPro" id="IPR008889">
    <property type="entry name" value="VQ"/>
</dbReference>
<dbReference type="Pfam" id="PF05678">
    <property type="entry name" value="VQ"/>
    <property type="match status" value="1"/>
</dbReference>
<protein>
    <recommendedName>
        <fullName evidence="2">VQ domain-containing protein</fullName>
    </recommendedName>
</protein>
<dbReference type="PANTHER" id="PTHR33143:SF6">
    <property type="entry name" value="OS08G0102900 PROTEIN"/>
    <property type="match status" value="1"/>
</dbReference>
<dbReference type="PANTHER" id="PTHR33143">
    <property type="entry name" value="F16F4.1 PROTEIN-RELATED"/>
    <property type="match status" value="1"/>
</dbReference>
<evidence type="ECO:0000313" key="4">
    <source>
        <dbReference type="Proteomes" id="UP001279734"/>
    </source>
</evidence>
<evidence type="ECO:0000313" key="3">
    <source>
        <dbReference type="EMBL" id="GMH01043.1"/>
    </source>
</evidence>
<dbReference type="InterPro" id="IPR039607">
    <property type="entry name" value="VQ_8/17/18/20/21/25"/>
</dbReference>
<dbReference type="Proteomes" id="UP001279734">
    <property type="component" value="Unassembled WGS sequence"/>
</dbReference>
<evidence type="ECO:0000256" key="1">
    <source>
        <dbReference type="SAM" id="MobiDB-lite"/>
    </source>
</evidence>
<feature type="region of interest" description="Disordered" evidence="1">
    <location>
        <begin position="82"/>
        <end position="166"/>
    </location>
</feature>
<feature type="compositionally biased region" description="Basic and acidic residues" evidence="1">
    <location>
        <begin position="113"/>
        <end position="136"/>
    </location>
</feature>
<accession>A0AAD3P9D9</accession>
<feature type="compositionally biased region" description="Low complexity" evidence="1">
    <location>
        <begin position="85"/>
        <end position="99"/>
    </location>
</feature>
<dbReference type="AlphaFoldDB" id="A0AAD3P9D9"/>
<feature type="region of interest" description="Disordered" evidence="1">
    <location>
        <begin position="1"/>
        <end position="59"/>
    </location>
</feature>
<comment type="caution">
    <text evidence="3">The sequence shown here is derived from an EMBL/GenBank/DDBJ whole genome shotgun (WGS) entry which is preliminary data.</text>
</comment>
<feature type="compositionally biased region" description="Pro residues" evidence="1">
    <location>
        <begin position="37"/>
        <end position="54"/>
    </location>
</feature>
<gene>
    <name evidence="3" type="ORF">Nepgr_002882</name>
</gene>
<proteinExistence type="predicted"/>
<reference evidence="3" key="1">
    <citation type="submission" date="2023-05" db="EMBL/GenBank/DDBJ databases">
        <title>Nepenthes gracilis genome sequencing.</title>
        <authorList>
            <person name="Fukushima K."/>
        </authorList>
    </citation>
    <scope>NUCLEOTIDE SEQUENCE</scope>
    <source>
        <strain evidence="3">SING2019-196</strain>
    </source>
</reference>